<reference evidence="2" key="1">
    <citation type="submission" date="2018-02" db="EMBL/GenBank/DDBJ databases">
        <authorList>
            <person name="Cohen D.B."/>
            <person name="Kent A.D."/>
        </authorList>
    </citation>
    <scope>NUCLEOTIDE SEQUENCE</scope>
</reference>
<keyword evidence="1" id="KW-0812">Transmembrane</keyword>
<evidence type="ECO:0000256" key="1">
    <source>
        <dbReference type="SAM" id="Phobius"/>
    </source>
</evidence>
<feature type="transmembrane region" description="Helical" evidence="1">
    <location>
        <begin position="112"/>
        <end position="139"/>
    </location>
</feature>
<organism evidence="2">
    <name type="scientific">Fagus sylvatica</name>
    <name type="common">Beechnut</name>
    <dbReference type="NCBI Taxonomy" id="28930"/>
    <lineage>
        <taxon>Eukaryota</taxon>
        <taxon>Viridiplantae</taxon>
        <taxon>Streptophyta</taxon>
        <taxon>Embryophyta</taxon>
        <taxon>Tracheophyta</taxon>
        <taxon>Spermatophyta</taxon>
        <taxon>Magnoliopsida</taxon>
        <taxon>eudicotyledons</taxon>
        <taxon>Gunneridae</taxon>
        <taxon>Pentapetalae</taxon>
        <taxon>rosids</taxon>
        <taxon>fabids</taxon>
        <taxon>Fagales</taxon>
        <taxon>Fagaceae</taxon>
        <taxon>Fagus</taxon>
    </lineage>
</organism>
<evidence type="ECO:0000313" key="2">
    <source>
        <dbReference type="EMBL" id="SPD02340.1"/>
    </source>
</evidence>
<protein>
    <submittedName>
        <fullName evidence="2">Uncharacterized protein</fullName>
    </submittedName>
</protein>
<accession>A0A2N9GSL5</accession>
<dbReference type="AlphaFoldDB" id="A0A2N9GSL5"/>
<gene>
    <name evidence="2" type="ORF">FSB_LOCUS30222</name>
</gene>
<proteinExistence type="predicted"/>
<sequence length="188" mass="20180">MGLPSVWVCCAWWVHREGSPWVCRAWARRGFAVPGLAVGLPCLGSPWVCRGWGNHSNSSFSSHSSLSLSLAWLFFSNGFVASPTPPPAGFCSLMVFVLTHVVAIGFTDSGFVGLPVMVLGVIAGPIWLILSLVVGFVQWVSMGYEVGHGGFLWGVWLAVGRGGLRVFLGGFVGWLTVVEQLTVCLGWL</sequence>
<name>A0A2N9GSL5_FAGSY</name>
<feature type="transmembrane region" description="Helical" evidence="1">
    <location>
        <begin position="151"/>
        <end position="177"/>
    </location>
</feature>
<keyword evidence="1" id="KW-0472">Membrane</keyword>
<feature type="transmembrane region" description="Helical" evidence="1">
    <location>
        <begin position="87"/>
        <end position="106"/>
    </location>
</feature>
<keyword evidence="1" id="KW-1133">Transmembrane helix</keyword>
<dbReference type="EMBL" id="OIVN01002291">
    <property type="protein sequence ID" value="SPD02340.1"/>
    <property type="molecule type" value="Genomic_DNA"/>
</dbReference>